<comment type="caution">
    <text evidence="10">The sequence shown here is derived from an EMBL/GenBank/DDBJ whole genome shotgun (WGS) entry which is preliminary data.</text>
</comment>
<dbReference type="EMBL" id="VLKX01000002">
    <property type="protein sequence ID" value="TWI50624.1"/>
    <property type="molecule type" value="Genomic_DNA"/>
</dbReference>
<evidence type="ECO:0000256" key="2">
    <source>
        <dbReference type="ARBA" id="ARBA00008163"/>
    </source>
</evidence>
<feature type="signal peptide" evidence="8">
    <location>
        <begin position="1"/>
        <end position="19"/>
    </location>
</feature>
<dbReference type="PANTHER" id="PTHR35093">
    <property type="entry name" value="OUTER MEMBRANE PROTEIN NMB0088-RELATED"/>
    <property type="match status" value="1"/>
</dbReference>
<dbReference type="Proteomes" id="UP000321392">
    <property type="component" value="Unassembled WGS sequence"/>
</dbReference>
<dbReference type="OrthoDB" id="9765571at2"/>
<dbReference type="PANTHER" id="PTHR35093:SF8">
    <property type="entry name" value="OUTER MEMBRANE PROTEIN NMB0088-RELATED"/>
    <property type="match status" value="1"/>
</dbReference>
<keyword evidence="5 8" id="KW-0732">Signal</keyword>
<dbReference type="AlphaFoldDB" id="A0A562Q1U2"/>
<reference evidence="10" key="3">
    <citation type="submission" date="2019-07" db="EMBL/GenBank/DDBJ databases">
        <authorList>
            <person name="Whitman W."/>
            <person name="Huntemann M."/>
            <person name="Clum A."/>
            <person name="Pillay M."/>
            <person name="Palaniappan K."/>
            <person name="Varghese N."/>
            <person name="Mikhailova N."/>
            <person name="Stamatis D."/>
            <person name="Reddy T."/>
            <person name="Daum C."/>
            <person name="Shapiro N."/>
            <person name="Ivanova N."/>
            <person name="Kyrpides N."/>
            <person name="Woyke T."/>
        </authorList>
    </citation>
    <scope>NUCLEOTIDE SEQUENCE</scope>
    <source>
        <strain evidence="10">CGMCC 1.5380</strain>
    </source>
</reference>
<reference evidence="9 11" key="2">
    <citation type="submission" date="2018-07" db="EMBL/GenBank/DDBJ databases">
        <title>Genomic Encyclopedia of Type Strains, Phase IV (KMG-IV): sequencing the most valuable type-strain genomes for metagenomic binning, comparative biology and taxonomic classification.</title>
        <authorList>
            <person name="Goeker M."/>
        </authorList>
    </citation>
    <scope>NUCLEOTIDE SEQUENCE [LARGE SCALE GENOMIC DNA]</scope>
    <source>
        <strain evidence="9 11">DSM 19728</strain>
    </source>
</reference>
<dbReference type="GO" id="GO:0015483">
    <property type="term" value="F:long-chain fatty acid transporting porin activity"/>
    <property type="evidence" value="ECO:0007669"/>
    <property type="project" value="TreeGrafter"/>
</dbReference>
<comment type="subcellular location">
    <subcellularLocation>
        <location evidence="1">Cell outer membrane</location>
        <topology evidence="1">Multi-pass membrane protein</topology>
    </subcellularLocation>
</comment>
<keyword evidence="6" id="KW-0472">Membrane</keyword>
<dbReference type="GO" id="GO:0009279">
    <property type="term" value="C:cell outer membrane"/>
    <property type="evidence" value="ECO:0007669"/>
    <property type="project" value="UniProtKB-SubCell"/>
</dbReference>
<dbReference type="Pfam" id="PF03349">
    <property type="entry name" value="Toluene_X"/>
    <property type="match status" value="1"/>
</dbReference>
<evidence type="ECO:0000256" key="1">
    <source>
        <dbReference type="ARBA" id="ARBA00004571"/>
    </source>
</evidence>
<feature type="chain" id="PRO_5022776430" evidence="8">
    <location>
        <begin position="20"/>
        <end position="501"/>
    </location>
</feature>
<evidence type="ECO:0000313" key="11">
    <source>
        <dbReference type="Proteomes" id="UP000254518"/>
    </source>
</evidence>
<evidence type="ECO:0000256" key="3">
    <source>
        <dbReference type="ARBA" id="ARBA00022452"/>
    </source>
</evidence>
<keyword evidence="4" id="KW-0812">Transmembrane</keyword>
<name>A0A562Q1U2_9FLAO</name>
<dbReference type="Gene3D" id="2.40.160.60">
    <property type="entry name" value="Outer membrane protein transport protein (OMPP1/FadL/TodX)"/>
    <property type="match status" value="1"/>
</dbReference>
<dbReference type="Proteomes" id="UP000254518">
    <property type="component" value="Unassembled WGS sequence"/>
</dbReference>
<dbReference type="RefSeq" id="WP_114753345.1">
    <property type="nucleotide sequence ID" value="NZ_QQBA01000002.1"/>
</dbReference>
<evidence type="ECO:0000313" key="10">
    <source>
        <dbReference type="EMBL" id="TWI50624.1"/>
    </source>
</evidence>
<accession>A0A562Q1U2</accession>
<reference evidence="10 12" key="1">
    <citation type="journal article" date="2015" name="Stand. Genomic Sci.">
        <title>Genomic Encyclopedia of Bacterial and Archaeal Type Strains, Phase III: the genomes of soil and plant-associated and newly described type strains.</title>
        <authorList>
            <person name="Whitman W.B."/>
            <person name="Woyke T."/>
            <person name="Klenk H.P."/>
            <person name="Zhou Y."/>
            <person name="Lilburn T.G."/>
            <person name="Beck B.J."/>
            <person name="De Vos P."/>
            <person name="Vandamme P."/>
            <person name="Eisen J.A."/>
            <person name="Garrity G."/>
            <person name="Hugenholtz P."/>
            <person name="Kyrpides N.C."/>
        </authorList>
    </citation>
    <scope>NUCLEOTIDE SEQUENCE [LARGE SCALE GENOMIC DNA]</scope>
    <source>
        <strain evidence="10 12">CGMCC 1.5380</strain>
    </source>
</reference>
<dbReference type="InterPro" id="IPR005017">
    <property type="entry name" value="OMPP1/FadL/TodX"/>
</dbReference>
<sequence length="501" mass="55120">MKKYIYLLALGFTVSVAQSQEISDAMRYAQDNLNGTARFRAMSGAFGALGGDLSSLNVNPAGSAIFTNNQMTLTLSNFGTKNNSNYFGSTNNEKNNSFDLNQAGAVFVFNNKSTNSNWKKVSLGINYENTNNFNNGLYAAGTNPNNSIANYFLSYANGIPLNVIQNSNFEDLDYGGQQAFLGYEGFIINPVDENNSNNTQYSSNVPSGGNYYQENSVYSTGYNGKLVFNAATSYKDKLYIGLNLNSHFTDYQRSTSFYEDNNAPLTNNYTVSRLIFNNDLNTYGTGFSFQVGAIAKLTNEVRLGLAYESSTWYKLTDELSQSLIAVSANTGGELEPDDVDPQVINIYEPYKLQTPSKLTGSFAYIFGKSGLISVDYAIKDYSNTQFKPVNDPYFNSLNSDMNSILDTTSELRLGAEYKIDALSLRGGYRFEQSPYKNKTTIGDLTGFSAGLGYNFGSTKVDLAYSYAKRNSQQGFFNQGFTDGASVDAINNNVSVTLLFEL</sequence>
<dbReference type="EMBL" id="QQBA01000002">
    <property type="protein sequence ID" value="RDI57576.1"/>
    <property type="molecule type" value="Genomic_DNA"/>
</dbReference>
<evidence type="ECO:0000313" key="9">
    <source>
        <dbReference type="EMBL" id="RDI57576.1"/>
    </source>
</evidence>
<evidence type="ECO:0000256" key="6">
    <source>
        <dbReference type="ARBA" id="ARBA00023136"/>
    </source>
</evidence>
<keyword evidence="11" id="KW-1185">Reference proteome</keyword>
<dbReference type="SUPFAM" id="SSF56935">
    <property type="entry name" value="Porins"/>
    <property type="match status" value="1"/>
</dbReference>
<organism evidence="10 12">
    <name type="scientific">Flavobacterium glaciei</name>
    <dbReference type="NCBI Taxonomy" id="386300"/>
    <lineage>
        <taxon>Bacteria</taxon>
        <taxon>Pseudomonadati</taxon>
        <taxon>Bacteroidota</taxon>
        <taxon>Flavobacteriia</taxon>
        <taxon>Flavobacteriales</taxon>
        <taxon>Flavobacteriaceae</taxon>
        <taxon>Flavobacterium</taxon>
    </lineage>
</organism>
<evidence type="ECO:0000256" key="4">
    <source>
        <dbReference type="ARBA" id="ARBA00022692"/>
    </source>
</evidence>
<gene>
    <name evidence="9" type="ORF">DFR66_102195</name>
    <name evidence="10" type="ORF">IQ02_00523</name>
</gene>
<keyword evidence="7" id="KW-0998">Cell outer membrane</keyword>
<evidence type="ECO:0000256" key="7">
    <source>
        <dbReference type="ARBA" id="ARBA00023237"/>
    </source>
</evidence>
<proteinExistence type="inferred from homology"/>
<comment type="similarity">
    <text evidence="2">Belongs to the OmpP1/FadL family.</text>
</comment>
<evidence type="ECO:0000256" key="5">
    <source>
        <dbReference type="ARBA" id="ARBA00022729"/>
    </source>
</evidence>
<protein>
    <submittedName>
        <fullName evidence="10">Long-subunit fatty acid transport protein</fullName>
    </submittedName>
</protein>
<evidence type="ECO:0000313" key="12">
    <source>
        <dbReference type="Proteomes" id="UP000321392"/>
    </source>
</evidence>
<evidence type="ECO:0000256" key="8">
    <source>
        <dbReference type="SAM" id="SignalP"/>
    </source>
</evidence>
<keyword evidence="3" id="KW-1134">Transmembrane beta strand</keyword>